<keyword evidence="5" id="KW-0631">Potassium channel</keyword>
<comment type="subcellular location">
    <subcellularLocation>
        <location evidence="1">Membrane</location>
        <topology evidence="1">Multi-pass membrane protein</topology>
    </subcellularLocation>
</comment>
<dbReference type="Pfam" id="PF03493">
    <property type="entry name" value="BK_channel_a"/>
    <property type="match status" value="1"/>
</dbReference>
<feature type="transmembrane region" description="Helical" evidence="12">
    <location>
        <begin position="305"/>
        <end position="323"/>
    </location>
</feature>
<feature type="transmembrane region" description="Helical" evidence="12">
    <location>
        <begin position="156"/>
        <end position="179"/>
    </location>
</feature>
<dbReference type="PANTHER" id="PTHR10027">
    <property type="entry name" value="CALCIUM-ACTIVATED POTASSIUM CHANNEL ALPHA CHAIN"/>
    <property type="match status" value="1"/>
</dbReference>
<dbReference type="Proteomes" id="UP000827892">
    <property type="component" value="Chromosome X"/>
</dbReference>
<evidence type="ECO:0000256" key="10">
    <source>
        <dbReference type="ARBA" id="ARBA00023303"/>
    </source>
</evidence>
<dbReference type="Gene3D" id="3.40.50.720">
    <property type="entry name" value="NAD(P)-binding Rossmann-like Domain"/>
    <property type="match status" value="2"/>
</dbReference>
<dbReference type="InterPro" id="IPR013099">
    <property type="entry name" value="K_chnl_dom"/>
</dbReference>
<sequence>MALSLRDVIPQQWQDERRRLIQGNIARTDSEAEGTVYKNSYASLMNELQPSTSFDDFKQSISHITEIFRTDPARMQYGEKKNIKHKLQQWFIENPKISARIRSCNVLIKLLTCILYCFRVVNDERTYPEEFPLAEAKEKDLTFYEYLLWVDFDFKIWFAQTFFALISMVYTILVFYLSYSGSVIRLLINIHFLLELITSFPFILSIFIPSLTYLYVPVFLNCWLAKGALQAMMNDLNRKSFISSSALFRQLLLLFTVLACLIFTGMCSIEHLQRARAKQIDLFTSFYFVMVTFSTVGYGDWYPDYWASQLCVVILICVALGLIPKQLDELGQTWSERQKSGTDFSSWNGVESHVVVTITTLEVEFIRDFLEEFYAHPENQRIQVVLLSPAELDNQTRMLLKIPLWNNRVHYVRGSSLRDEDLERARVSTAKACFILSARHVNRKVATDEHTILRSWAIKDFAPNVRQYVQIFRAETKMHIEHAEVLICEDEFKYALLANNCICPGISTFITLLMHTSRGEEGQKSTEPWHKVYGFHSGNEMYQIRVQDSRFFGEYVGKSFSSTSFHAHKEYGIGLIAVAPEGDTSRMKLNPGSSHIIQSTDTVYYMGLTNEESLTDFRKGIQSQQKRANVASTIANVGSVAVDVPHEKTELATRKKKKRKEKAADEIHLIEIGEHIQSSRRPSIAMVTEGKIDSSSDSDQEEICDKCRGPCIQHKLQRTYPQVRTYIGTSNTVCHMMKERRSLCCLKLDEKCAHKSATSAHEYQWRNRPIILAADRTSSGMYNLVIPLRAYYRPVHDLHPIIILLELEEQDSLNDAFLDAISYFPDVYWMKGKIGNLDCLLRAGVSSAEHVVVVKETAVMAEEHTADCNTIITVQKIHRMFPRLRMITELTHATNMRFVQFNPNNAYSLAQSRFEKKERKRGSHMPFMFRLPFAQGGVFSANMLDRLLYQAIIKPFVVDLVRLLLGIDQHSDGGYLTSFVITSDDLWIRNYGRLYQKLCSSVADIPIGIFRTKKMDTKTVSLDLQEQCKDFESTEMNRNKDMYDHVKNRMRVLNIRDSHTLNWRFGDRCRSSVLEGSDEKSAISYVIINPAQDLELESGDIVYVIRSPIRKDATNARINPRRGLRRSKNVSETMDSSNNQVPVIVIDENNM</sequence>
<keyword evidence="3" id="KW-0633">Potassium transport</keyword>
<proteinExistence type="predicted"/>
<reference evidence="14 15" key="1">
    <citation type="submission" date="2022-05" db="EMBL/GenBank/DDBJ databases">
        <title>Chromosome-level reference genomes for two strains of Caenorhabditis briggsae: an improved platform for comparative genomics.</title>
        <authorList>
            <person name="Stevens L."/>
            <person name="Andersen E.C."/>
        </authorList>
    </citation>
    <scope>NUCLEOTIDE SEQUENCE [LARGE SCALE GENOMIC DNA]</scope>
    <source>
        <strain evidence="14">QX1410_ONT</strain>
        <tissue evidence="14">Whole-organism</tissue>
    </source>
</reference>
<evidence type="ECO:0000256" key="9">
    <source>
        <dbReference type="ARBA" id="ARBA00023136"/>
    </source>
</evidence>
<keyword evidence="4 12" id="KW-0812">Transmembrane</keyword>
<dbReference type="GO" id="GO:0016020">
    <property type="term" value="C:membrane"/>
    <property type="evidence" value="ECO:0007669"/>
    <property type="project" value="UniProtKB-SubCell"/>
</dbReference>
<dbReference type="AlphaFoldDB" id="A0AAE9CTH4"/>
<keyword evidence="8" id="KW-0406">Ion transport</keyword>
<keyword evidence="9 12" id="KW-0472">Membrane</keyword>
<keyword evidence="2" id="KW-0813">Transport</keyword>
<dbReference type="EMBL" id="CP090896">
    <property type="protein sequence ID" value="ULT80893.1"/>
    <property type="molecule type" value="Genomic_DNA"/>
</dbReference>
<evidence type="ECO:0000256" key="7">
    <source>
        <dbReference type="ARBA" id="ARBA00022989"/>
    </source>
</evidence>
<dbReference type="FunFam" id="3.40.50.720:FF:000034">
    <property type="entry name" value="Potassium channel subfamily T member 1"/>
    <property type="match status" value="1"/>
</dbReference>
<dbReference type="Pfam" id="PF22614">
    <property type="entry name" value="Slo-like_RCK"/>
    <property type="match status" value="2"/>
</dbReference>
<feature type="transmembrane region" description="Helical" evidence="12">
    <location>
        <begin position="247"/>
        <end position="268"/>
    </location>
</feature>
<name>A0AAE9CTH4_CAEBR</name>
<feature type="domain" description="RCK N-terminal" evidence="13">
    <location>
        <begin position="351"/>
        <end position="487"/>
    </location>
</feature>
<keyword evidence="10" id="KW-0407">Ion channel</keyword>
<dbReference type="PROSITE" id="PS51201">
    <property type="entry name" value="RCK_N"/>
    <property type="match status" value="1"/>
</dbReference>
<evidence type="ECO:0000256" key="8">
    <source>
        <dbReference type="ARBA" id="ARBA00023065"/>
    </source>
</evidence>
<evidence type="ECO:0000313" key="14">
    <source>
        <dbReference type="EMBL" id="ULT80893.1"/>
    </source>
</evidence>
<organism evidence="14 15">
    <name type="scientific">Caenorhabditis briggsae</name>
    <dbReference type="NCBI Taxonomy" id="6238"/>
    <lineage>
        <taxon>Eukaryota</taxon>
        <taxon>Metazoa</taxon>
        <taxon>Ecdysozoa</taxon>
        <taxon>Nematoda</taxon>
        <taxon>Chromadorea</taxon>
        <taxon>Rhabditida</taxon>
        <taxon>Rhabditina</taxon>
        <taxon>Rhabditomorpha</taxon>
        <taxon>Rhabditoidea</taxon>
        <taxon>Rhabditidae</taxon>
        <taxon>Peloderinae</taxon>
        <taxon>Caenorhabditis</taxon>
    </lineage>
</organism>
<dbReference type="Gene3D" id="1.10.287.70">
    <property type="match status" value="1"/>
</dbReference>
<evidence type="ECO:0000256" key="5">
    <source>
        <dbReference type="ARBA" id="ARBA00022826"/>
    </source>
</evidence>
<dbReference type="InterPro" id="IPR003148">
    <property type="entry name" value="RCK_N"/>
</dbReference>
<evidence type="ECO:0000256" key="3">
    <source>
        <dbReference type="ARBA" id="ARBA00022538"/>
    </source>
</evidence>
<dbReference type="InterPro" id="IPR047871">
    <property type="entry name" value="K_chnl_Slo-like"/>
</dbReference>
<feature type="transmembrane region" description="Helical" evidence="12">
    <location>
        <begin position="280"/>
        <end position="299"/>
    </location>
</feature>
<protein>
    <recommendedName>
        <fullName evidence="13">RCK N-terminal domain-containing protein</fullName>
    </recommendedName>
</protein>
<evidence type="ECO:0000256" key="6">
    <source>
        <dbReference type="ARBA" id="ARBA00022958"/>
    </source>
</evidence>
<evidence type="ECO:0000256" key="4">
    <source>
        <dbReference type="ARBA" id="ARBA00022692"/>
    </source>
</evidence>
<evidence type="ECO:0000256" key="2">
    <source>
        <dbReference type="ARBA" id="ARBA00022448"/>
    </source>
</evidence>
<dbReference type="FunFam" id="1.10.287.70:FF:000188">
    <property type="entry name" value="SLOwpoke potassium channel family"/>
    <property type="match status" value="1"/>
</dbReference>
<dbReference type="InterPro" id="IPR003929">
    <property type="entry name" value="K_chnl_BK_asu"/>
</dbReference>
<dbReference type="FunFam" id="3.40.50.720:FF:000532">
    <property type="entry name" value="SLOwpoke potassium channel family"/>
    <property type="match status" value="1"/>
</dbReference>
<keyword evidence="6" id="KW-0630">Potassium</keyword>
<evidence type="ECO:0000256" key="11">
    <source>
        <dbReference type="ARBA" id="ARBA00034430"/>
    </source>
</evidence>
<evidence type="ECO:0000256" key="12">
    <source>
        <dbReference type="SAM" id="Phobius"/>
    </source>
</evidence>
<keyword evidence="7 12" id="KW-1133">Transmembrane helix</keyword>
<comment type="catalytic activity">
    <reaction evidence="11">
        <text>K(+)(in) = K(+)(out)</text>
        <dbReference type="Rhea" id="RHEA:29463"/>
        <dbReference type="ChEBI" id="CHEBI:29103"/>
    </reaction>
</comment>
<dbReference type="PANTHER" id="PTHR10027:SF10">
    <property type="entry name" value="SLOWPOKE 2, ISOFORM D"/>
    <property type="match status" value="1"/>
</dbReference>
<evidence type="ECO:0000313" key="15">
    <source>
        <dbReference type="Proteomes" id="UP000827892"/>
    </source>
</evidence>
<evidence type="ECO:0000256" key="1">
    <source>
        <dbReference type="ARBA" id="ARBA00004141"/>
    </source>
</evidence>
<evidence type="ECO:0000259" key="13">
    <source>
        <dbReference type="PROSITE" id="PS51201"/>
    </source>
</evidence>
<dbReference type="Pfam" id="PF07885">
    <property type="entry name" value="Ion_trans_2"/>
    <property type="match status" value="1"/>
</dbReference>
<feature type="transmembrane region" description="Helical" evidence="12">
    <location>
        <begin position="186"/>
        <end position="208"/>
    </location>
</feature>
<dbReference type="SUPFAM" id="SSF81324">
    <property type="entry name" value="Voltage-gated potassium channels"/>
    <property type="match status" value="1"/>
</dbReference>
<gene>
    <name evidence="14" type="ORF">L3Y34_011046</name>
</gene>
<dbReference type="GO" id="GO:0005267">
    <property type="term" value="F:potassium channel activity"/>
    <property type="evidence" value="ECO:0007669"/>
    <property type="project" value="UniProtKB-KW"/>
</dbReference>
<accession>A0AAE9CTH4</accession>